<dbReference type="AlphaFoldDB" id="A0A142W0N9"/>
<dbReference type="KEGG" id="ster:AOA14_13225"/>
<feature type="transmembrane region" description="Helical" evidence="3">
    <location>
        <begin position="20"/>
        <end position="42"/>
    </location>
</feature>
<keyword evidence="3" id="KW-0472">Membrane</keyword>
<reference evidence="5" key="1">
    <citation type="submission" date="2015-11" db="EMBL/GenBank/DDBJ databases">
        <title>Complete genome sequence of a polyethylene glycol-degrading strain Sphingopyxis terrae strain 203-1 (NBRC 15098).</title>
        <authorList>
            <person name="Yoshiyuki O."/>
            <person name="Shouta N."/>
            <person name="Nagata Y."/>
            <person name="Numata M."/>
            <person name="Tsuchikane K."/>
            <person name="Hosoyama A."/>
            <person name="Yamazoe A."/>
            <person name="Tsuda M."/>
            <person name="Fujita N."/>
            <person name="Kawai F."/>
        </authorList>
    </citation>
    <scope>NUCLEOTIDE SEQUENCE [LARGE SCALE GENOMIC DNA]</scope>
    <source>
        <strain evidence="5">203-1</strain>
    </source>
</reference>
<evidence type="ECO:0000256" key="2">
    <source>
        <dbReference type="SAM" id="MobiDB-lite"/>
    </source>
</evidence>
<evidence type="ECO:0000256" key="3">
    <source>
        <dbReference type="SAM" id="Phobius"/>
    </source>
</evidence>
<reference evidence="4 5" key="2">
    <citation type="journal article" date="2016" name="Genome Announc.">
        <title>Complete Genome Sequence of Sphingopyxis terrae Strain 203-1 (NBRC 111660), a Polyethylene Glycol Degrader.</title>
        <authorList>
            <person name="Ohtsubo Y."/>
            <person name="Nonoyama S."/>
            <person name="Nagata Y."/>
            <person name="Numata M."/>
            <person name="Tsuchikane K."/>
            <person name="Hosoyama A."/>
            <person name="Yamazoe A."/>
            <person name="Tsuda M."/>
            <person name="Fujita N."/>
            <person name="Kawai F."/>
        </authorList>
    </citation>
    <scope>NUCLEOTIDE SEQUENCE [LARGE SCALE GENOMIC DNA]</scope>
    <source>
        <strain evidence="4 5">203-1</strain>
    </source>
</reference>
<dbReference type="STRING" id="1219058.AOA14_13225"/>
<dbReference type="EMBL" id="CP013342">
    <property type="protein sequence ID" value="AMU95571.1"/>
    <property type="molecule type" value="Genomic_DNA"/>
</dbReference>
<name>A0A142W0N9_9SPHN</name>
<feature type="compositionally biased region" description="Low complexity" evidence="2">
    <location>
        <begin position="101"/>
        <end position="119"/>
    </location>
</feature>
<keyword evidence="3" id="KW-0812">Transmembrane</keyword>
<gene>
    <name evidence="4" type="ORF">AOA14_13225</name>
</gene>
<dbReference type="Proteomes" id="UP000076234">
    <property type="component" value="Chromosome"/>
</dbReference>
<keyword evidence="3" id="KW-1133">Transmembrane helix</keyword>
<evidence type="ECO:0000313" key="5">
    <source>
        <dbReference type="Proteomes" id="UP000076234"/>
    </source>
</evidence>
<keyword evidence="1" id="KW-0175">Coiled coil</keyword>
<dbReference type="RefSeq" id="WP_058812028.1">
    <property type="nucleotide sequence ID" value="NZ_BCZQ01000028.1"/>
</dbReference>
<feature type="region of interest" description="Disordered" evidence="2">
    <location>
        <begin position="97"/>
        <end position="119"/>
    </location>
</feature>
<evidence type="ECO:0000313" key="4">
    <source>
        <dbReference type="EMBL" id="AMU95571.1"/>
    </source>
</evidence>
<sequence length="119" mass="13252">MTQRHKFRKSISRAVGPTVALIAVLAMIGYIIFGPTGLYAWGDYGQSVEKKRVILSELTKKQNELQNRVNLLGRQRVDPDLADEYVREKLGVMHPDEIAIPMDPAEKPAAPAPKADGQR</sequence>
<proteinExistence type="predicted"/>
<organism evidence="4 5">
    <name type="scientific">Sphingopyxis terrae subsp. terrae NBRC 15098</name>
    <dbReference type="NCBI Taxonomy" id="1219058"/>
    <lineage>
        <taxon>Bacteria</taxon>
        <taxon>Pseudomonadati</taxon>
        <taxon>Pseudomonadota</taxon>
        <taxon>Alphaproteobacteria</taxon>
        <taxon>Sphingomonadales</taxon>
        <taxon>Sphingomonadaceae</taxon>
        <taxon>Sphingopyxis</taxon>
    </lineage>
</organism>
<protein>
    <submittedName>
        <fullName evidence="4">Septum formation initiator</fullName>
    </submittedName>
</protein>
<accession>A0A142W0N9</accession>
<feature type="coiled-coil region" evidence="1">
    <location>
        <begin position="48"/>
        <end position="75"/>
    </location>
</feature>
<evidence type="ECO:0000256" key="1">
    <source>
        <dbReference type="SAM" id="Coils"/>
    </source>
</evidence>